<reference evidence="5" key="1">
    <citation type="journal article" date="2015" name="Nature">
        <title>Complex archaea that bridge the gap between prokaryotes and eukaryotes.</title>
        <authorList>
            <person name="Spang A."/>
            <person name="Saw J.H."/>
            <person name="Jorgensen S.L."/>
            <person name="Zaremba-Niedzwiedzka K."/>
            <person name="Martijn J."/>
            <person name="Lind A.E."/>
            <person name="van Eijk R."/>
            <person name="Schleper C."/>
            <person name="Guy L."/>
            <person name="Ettema T.J."/>
        </authorList>
    </citation>
    <scope>NUCLEOTIDE SEQUENCE</scope>
</reference>
<proteinExistence type="inferred from homology"/>
<feature type="transmembrane region" description="Helical" evidence="3">
    <location>
        <begin position="183"/>
        <end position="202"/>
    </location>
</feature>
<dbReference type="EMBL" id="LAZR01005335">
    <property type="protein sequence ID" value="KKN00781.1"/>
    <property type="molecule type" value="Genomic_DNA"/>
</dbReference>
<feature type="transmembrane region" description="Helical" evidence="3">
    <location>
        <begin position="214"/>
        <end position="247"/>
    </location>
</feature>
<evidence type="ECO:0000256" key="3">
    <source>
        <dbReference type="SAM" id="Phobius"/>
    </source>
</evidence>
<dbReference type="GO" id="GO:0015232">
    <property type="term" value="F:heme transmembrane transporter activity"/>
    <property type="evidence" value="ECO:0007669"/>
    <property type="project" value="InterPro"/>
</dbReference>
<dbReference type="GO" id="GO:0017004">
    <property type="term" value="P:cytochrome complex assembly"/>
    <property type="evidence" value="ECO:0007669"/>
    <property type="project" value="UniProtKB-KW"/>
</dbReference>
<feature type="transmembrane region" description="Helical" evidence="3">
    <location>
        <begin position="298"/>
        <end position="319"/>
    </location>
</feature>
<dbReference type="Pfam" id="PF01578">
    <property type="entry name" value="Cytochrom_C_asm"/>
    <property type="match status" value="1"/>
</dbReference>
<feature type="transmembrane region" description="Helical" evidence="3">
    <location>
        <begin position="416"/>
        <end position="438"/>
    </location>
</feature>
<evidence type="ECO:0000313" key="5">
    <source>
        <dbReference type="EMBL" id="KKN00781.1"/>
    </source>
</evidence>
<keyword evidence="3" id="KW-0472">Membrane</keyword>
<dbReference type="InterPro" id="IPR003567">
    <property type="entry name" value="Cyt_c_biogenesis"/>
</dbReference>
<feature type="transmembrane region" description="Helical" evidence="3">
    <location>
        <begin position="384"/>
        <end position="404"/>
    </location>
</feature>
<feature type="transmembrane region" description="Helical" evidence="3">
    <location>
        <begin position="79"/>
        <end position="104"/>
    </location>
</feature>
<dbReference type="AlphaFoldDB" id="A0A0F9PIG4"/>
<keyword evidence="3" id="KW-1133">Transmembrane helix</keyword>
<name>A0A0F9PIG4_9ZZZZ</name>
<feature type="transmembrane region" description="Helical" evidence="3">
    <location>
        <begin position="326"/>
        <end position="346"/>
    </location>
</feature>
<feature type="non-terminal residue" evidence="5">
    <location>
        <position position="1"/>
    </location>
</feature>
<gene>
    <name evidence="5" type="ORF">LCGC14_1134300</name>
</gene>
<feature type="transmembrane region" description="Helical" evidence="3">
    <location>
        <begin position="259"/>
        <end position="278"/>
    </location>
</feature>
<evidence type="ECO:0000256" key="1">
    <source>
        <dbReference type="ARBA" id="ARBA00009186"/>
    </source>
</evidence>
<dbReference type="PANTHER" id="PTHR43653">
    <property type="entry name" value="CYTOCHROME C ASSEMBLY PROTEIN-RELATED"/>
    <property type="match status" value="1"/>
</dbReference>
<feature type="transmembrane region" description="Helical" evidence="3">
    <location>
        <begin position="151"/>
        <end position="171"/>
    </location>
</feature>
<protein>
    <recommendedName>
        <fullName evidence="4">Cytochrome c assembly protein domain-containing protein</fullName>
    </recommendedName>
</protein>
<feature type="transmembrane region" description="Helical" evidence="3">
    <location>
        <begin position="352"/>
        <end position="372"/>
    </location>
</feature>
<dbReference type="InterPro" id="IPR002541">
    <property type="entry name" value="Cyt_c_assembly"/>
</dbReference>
<comment type="similarity">
    <text evidence="1">Belongs to the CcmF/CycK/Ccl1/NrfE/CcsA family.</text>
</comment>
<dbReference type="PRINTS" id="PR01410">
    <property type="entry name" value="CCBIOGENESIS"/>
</dbReference>
<comment type="caution">
    <text evidence="5">The sequence shown here is derived from an EMBL/GenBank/DDBJ whole genome shotgun (WGS) entry which is preliminary data.</text>
</comment>
<feature type="transmembrane region" description="Helical" evidence="3">
    <location>
        <begin position="125"/>
        <end position="145"/>
    </location>
</feature>
<feature type="transmembrane region" description="Helical" evidence="3">
    <location>
        <begin position="6"/>
        <end position="22"/>
    </location>
</feature>
<keyword evidence="2" id="KW-0201">Cytochrome c-type biogenesis</keyword>
<feature type="transmembrane region" description="Helical" evidence="3">
    <location>
        <begin position="31"/>
        <end position="53"/>
    </location>
</feature>
<dbReference type="GO" id="GO:0020037">
    <property type="term" value="F:heme binding"/>
    <property type="evidence" value="ECO:0007669"/>
    <property type="project" value="InterPro"/>
</dbReference>
<organism evidence="5">
    <name type="scientific">marine sediment metagenome</name>
    <dbReference type="NCBI Taxonomy" id="412755"/>
    <lineage>
        <taxon>unclassified sequences</taxon>
        <taxon>metagenomes</taxon>
        <taxon>ecological metagenomes</taxon>
    </lineage>
</organism>
<sequence>GEDGSIMTWMVFNSIIINLFRIKNQNEDDLVFIRAIIMSLIVSTIFMFILLYLNPFEIQIPGPPDGLGLNPALLSPFMIWHPLFTFIAYAIFLIPFTVTLAEIVKKNSKLLNSYQEDFFSFSLKFGWLVLSLSIGLGAYWAKIASAPWNRYWGWDPVETVSLLPWLFATAYFHTMSFRKKNQILIKINVCLIFLSIVFSTLVTRSGSLSSLHSFTGGAILIIWLILVGIILITSTLYVIYIILDYLLEAYKKPKLFFDYLSYILLFGMAFICIFGLLIPPFTEVLSGVEKIWVGIDYYRVSMLILAAGLAISLIFCSLWETYPTKSISIAIVVTFIMQSIISVILLLTLGIWLNPVIIIYFIALFSSLLKLSQNLNIKKGLKHFFRINSKTIIHIGISFILIGTSTDPKATLILDIFYITGFSILMVGIIPSILFGFFPKSKPKEIVHFEEDGK</sequence>
<dbReference type="PANTHER" id="PTHR43653:SF1">
    <property type="entry name" value="CYTOCHROME C-TYPE BIOGENESIS PROTEIN CCMF"/>
    <property type="match status" value="1"/>
</dbReference>
<evidence type="ECO:0000256" key="2">
    <source>
        <dbReference type="ARBA" id="ARBA00022748"/>
    </source>
</evidence>
<feature type="domain" description="Cytochrome c assembly protein" evidence="4">
    <location>
        <begin position="4"/>
        <end position="205"/>
    </location>
</feature>
<dbReference type="GO" id="GO:0016020">
    <property type="term" value="C:membrane"/>
    <property type="evidence" value="ECO:0007669"/>
    <property type="project" value="InterPro"/>
</dbReference>
<accession>A0A0F9PIG4</accession>
<keyword evidence="3" id="KW-0812">Transmembrane</keyword>
<evidence type="ECO:0000259" key="4">
    <source>
        <dbReference type="Pfam" id="PF01578"/>
    </source>
</evidence>